<comment type="caution">
    <text evidence="1">The sequence shown here is derived from an EMBL/GenBank/DDBJ whole genome shotgun (WGS) entry which is preliminary data.</text>
</comment>
<accession>A0A2N3KGL9</accession>
<evidence type="ECO:0000313" key="2">
    <source>
        <dbReference type="Proteomes" id="UP000233597"/>
    </source>
</evidence>
<protein>
    <submittedName>
        <fullName evidence="1">Uncharacterized protein</fullName>
    </submittedName>
</protein>
<reference evidence="1 2" key="1">
    <citation type="submission" date="2017-09" db="EMBL/GenBank/DDBJ databases">
        <title>Biodiversity and function of Thalassospira species in the particle-attached aromatic-hydrocarbon-degrading consortia from the surface seawater of the South China Sea.</title>
        <authorList>
            <person name="Dong C."/>
            <person name="Liu R."/>
            <person name="Shao Z."/>
        </authorList>
    </citation>
    <scope>NUCLEOTIDE SEQUENCE [LARGE SCALE GENOMIC DNA]</scope>
    <source>
        <strain evidence="1 2">CSC1P2</strain>
    </source>
</reference>
<gene>
    <name evidence="1" type="ORF">COO20_21815</name>
</gene>
<organism evidence="1 2">
    <name type="scientific">Thalassospira marina</name>
    <dbReference type="NCBI Taxonomy" id="2048283"/>
    <lineage>
        <taxon>Bacteria</taxon>
        <taxon>Pseudomonadati</taxon>
        <taxon>Pseudomonadota</taxon>
        <taxon>Alphaproteobacteria</taxon>
        <taxon>Rhodospirillales</taxon>
        <taxon>Thalassospiraceae</taxon>
        <taxon>Thalassospira</taxon>
    </lineage>
</organism>
<sequence>MGNNAAKITCHIKVIARRHGAARGGGPKMPEFKAVTRICDIATDPIGNALRVFDAAAGFGIKAVKLGKAEPSANQQY</sequence>
<evidence type="ECO:0000313" key="1">
    <source>
        <dbReference type="EMBL" id="PKR49671.1"/>
    </source>
</evidence>
<dbReference type="EMBL" id="NWTK01000018">
    <property type="protein sequence ID" value="PKR49671.1"/>
    <property type="molecule type" value="Genomic_DNA"/>
</dbReference>
<dbReference type="Proteomes" id="UP000233597">
    <property type="component" value="Unassembled WGS sequence"/>
</dbReference>
<name>A0A2N3KGL9_9PROT</name>
<dbReference type="AlphaFoldDB" id="A0A2N3KGL9"/>
<proteinExistence type="predicted"/>